<dbReference type="InterPro" id="IPR036388">
    <property type="entry name" value="WH-like_DNA-bd_sf"/>
</dbReference>
<dbReference type="PRINTS" id="PR00598">
    <property type="entry name" value="HTHMARR"/>
</dbReference>
<dbReference type="Proteomes" id="UP000181897">
    <property type="component" value="Chromosome"/>
</dbReference>
<gene>
    <name evidence="5" type="ORF">BOO69_08960</name>
</gene>
<dbReference type="SUPFAM" id="SSF46785">
    <property type="entry name" value="Winged helix' DNA-binding domain"/>
    <property type="match status" value="1"/>
</dbReference>
<accession>A0A1J0WGR7</accession>
<dbReference type="PANTHER" id="PTHR42756">
    <property type="entry name" value="TRANSCRIPTIONAL REGULATOR, MARR"/>
    <property type="match status" value="1"/>
</dbReference>
<dbReference type="STRING" id="1917485.BOO69_08960"/>
<feature type="domain" description="HTH marR-type" evidence="4">
    <location>
        <begin position="21"/>
        <end position="158"/>
    </location>
</feature>
<dbReference type="Gene3D" id="1.10.10.10">
    <property type="entry name" value="Winged helix-like DNA-binding domain superfamily/Winged helix DNA-binding domain"/>
    <property type="match status" value="1"/>
</dbReference>
<dbReference type="EMBL" id="CP018076">
    <property type="protein sequence ID" value="APE43525.1"/>
    <property type="molecule type" value="Genomic_DNA"/>
</dbReference>
<evidence type="ECO:0000256" key="3">
    <source>
        <dbReference type="ARBA" id="ARBA00023163"/>
    </source>
</evidence>
<dbReference type="PROSITE" id="PS50995">
    <property type="entry name" value="HTH_MARR_2"/>
    <property type="match status" value="1"/>
</dbReference>
<keyword evidence="2" id="KW-0238">DNA-binding</keyword>
<sequence>MKDQQADSDGPNGREIKLGVLNDFVGMYLRAAYEAAFTDFADRLGEDRLRPGYFTILTLIVNNPGISQTEIGRTARRDKSSVAKALRWMEDNGLVTRLRPNHDRRTHLSEATEEGYALQRRMEARGREHLAALNATIGSDRREAFIETLREIVERLPEAGSSD</sequence>
<dbReference type="InterPro" id="IPR000835">
    <property type="entry name" value="HTH_MarR-typ"/>
</dbReference>
<dbReference type="PANTHER" id="PTHR42756:SF1">
    <property type="entry name" value="TRANSCRIPTIONAL REPRESSOR OF EMRAB OPERON"/>
    <property type="match status" value="1"/>
</dbReference>
<evidence type="ECO:0000313" key="5">
    <source>
        <dbReference type="EMBL" id="APE43525.1"/>
    </source>
</evidence>
<dbReference type="Pfam" id="PF01047">
    <property type="entry name" value="MarR"/>
    <property type="match status" value="1"/>
</dbReference>
<dbReference type="GO" id="GO:0003700">
    <property type="term" value="F:DNA-binding transcription factor activity"/>
    <property type="evidence" value="ECO:0007669"/>
    <property type="project" value="InterPro"/>
</dbReference>
<keyword evidence="6" id="KW-1185">Reference proteome</keyword>
<keyword evidence="3" id="KW-0804">Transcription</keyword>
<dbReference type="GO" id="GO:0003677">
    <property type="term" value="F:DNA binding"/>
    <property type="evidence" value="ECO:0007669"/>
    <property type="project" value="UniProtKB-KW"/>
</dbReference>
<dbReference type="OrthoDB" id="8228089at2"/>
<organism evidence="5 6">
    <name type="scientific">Sulfitobacter alexandrii</name>
    <dbReference type="NCBI Taxonomy" id="1917485"/>
    <lineage>
        <taxon>Bacteria</taxon>
        <taxon>Pseudomonadati</taxon>
        <taxon>Pseudomonadota</taxon>
        <taxon>Alphaproteobacteria</taxon>
        <taxon>Rhodobacterales</taxon>
        <taxon>Roseobacteraceae</taxon>
        <taxon>Sulfitobacter</taxon>
    </lineage>
</organism>
<dbReference type="AlphaFoldDB" id="A0A1J0WGR7"/>
<evidence type="ECO:0000313" key="6">
    <source>
        <dbReference type="Proteomes" id="UP000181897"/>
    </source>
</evidence>
<dbReference type="InterPro" id="IPR036390">
    <property type="entry name" value="WH_DNA-bd_sf"/>
</dbReference>
<proteinExistence type="predicted"/>
<evidence type="ECO:0000259" key="4">
    <source>
        <dbReference type="PROSITE" id="PS50995"/>
    </source>
</evidence>
<evidence type="ECO:0000256" key="1">
    <source>
        <dbReference type="ARBA" id="ARBA00023015"/>
    </source>
</evidence>
<reference evidence="5 6" key="1">
    <citation type="submission" date="2016-11" db="EMBL/GenBank/DDBJ databases">
        <title>Complete genome sequence of Sulfitobacter sp. AM1-D1, a toxic bacteria associated with marine dinoflagellate Alexandrium minutum in East China Sea.</title>
        <authorList>
            <person name="Yang Q."/>
            <person name="Zhang X."/>
            <person name="Tian X."/>
        </authorList>
    </citation>
    <scope>NUCLEOTIDE SEQUENCE [LARGE SCALE GENOMIC DNA]</scope>
    <source>
        <strain evidence="5 6">AM1-D1</strain>
    </source>
</reference>
<dbReference type="RefSeq" id="WP_071971858.1">
    <property type="nucleotide sequence ID" value="NZ_CP018076.1"/>
</dbReference>
<dbReference type="PROSITE" id="PS01117">
    <property type="entry name" value="HTH_MARR_1"/>
    <property type="match status" value="1"/>
</dbReference>
<dbReference type="SMART" id="SM00347">
    <property type="entry name" value="HTH_MARR"/>
    <property type="match status" value="1"/>
</dbReference>
<protein>
    <recommendedName>
        <fullName evidence="4">HTH marR-type domain-containing protein</fullName>
    </recommendedName>
</protein>
<dbReference type="InterPro" id="IPR023187">
    <property type="entry name" value="Tscrpt_reg_MarR-type_CS"/>
</dbReference>
<dbReference type="KEGG" id="suam:BOO69_08960"/>
<name>A0A1J0WGR7_9RHOB</name>
<keyword evidence="1" id="KW-0805">Transcription regulation</keyword>
<evidence type="ECO:0000256" key="2">
    <source>
        <dbReference type="ARBA" id="ARBA00023125"/>
    </source>
</evidence>